<dbReference type="CDD" id="cd00303">
    <property type="entry name" value="retropepsin_like"/>
    <property type="match status" value="1"/>
</dbReference>
<evidence type="ECO:0000313" key="1">
    <source>
        <dbReference type="EMBL" id="KAA0061267.1"/>
    </source>
</evidence>
<dbReference type="Pfam" id="PF08284">
    <property type="entry name" value="RVP_2"/>
    <property type="match status" value="1"/>
</dbReference>
<protein>
    <submittedName>
        <fullName evidence="2">Ty3-gypsy retrotransposon protein</fullName>
    </submittedName>
</protein>
<evidence type="ECO:0000313" key="2">
    <source>
        <dbReference type="EMBL" id="TYK09847.1"/>
    </source>
</evidence>
<proteinExistence type="predicted"/>
<accession>A0A5D3CCY1</accession>
<dbReference type="InterPro" id="IPR021109">
    <property type="entry name" value="Peptidase_aspartic_dom_sf"/>
</dbReference>
<evidence type="ECO:0000313" key="4">
    <source>
        <dbReference type="Proteomes" id="UP000321947"/>
    </source>
</evidence>
<comment type="caution">
    <text evidence="2">The sequence shown here is derived from an EMBL/GenBank/DDBJ whole genome shotgun (WGS) entry which is preliminary data.</text>
</comment>
<sequence length="184" mass="20838">MKELQRDYPMLNFKHEERRGSVFVVKKNTMQVIIAKQKELRVLVVRENGEEMEIIEEEHYMEETEMKPLEVEKDGKPIIELSLNSMVGLTNLGKMKVKGMINEKAVVVLVDCGALHNIILEMLVTLLNLPMKETSHYGVIIGSETAVMGKGICSKVELSIGNWKIIDNFLPLELGGVDVILEMQ</sequence>
<dbReference type="EMBL" id="SSTE01005050">
    <property type="protein sequence ID" value="KAA0061267.1"/>
    <property type="molecule type" value="Genomic_DNA"/>
</dbReference>
<dbReference type="Proteomes" id="UP000321393">
    <property type="component" value="Unassembled WGS sequence"/>
</dbReference>
<organism evidence="2 4">
    <name type="scientific">Cucumis melo var. makuwa</name>
    <name type="common">Oriental melon</name>
    <dbReference type="NCBI Taxonomy" id="1194695"/>
    <lineage>
        <taxon>Eukaryota</taxon>
        <taxon>Viridiplantae</taxon>
        <taxon>Streptophyta</taxon>
        <taxon>Embryophyta</taxon>
        <taxon>Tracheophyta</taxon>
        <taxon>Spermatophyta</taxon>
        <taxon>Magnoliopsida</taxon>
        <taxon>eudicotyledons</taxon>
        <taxon>Gunneridae</taxon>
        <taxon>Pentapetalae</taxon>
        <taxon>rosids</taxon>
        <taxon>fabids</taxon>
        <taxon>Cucurbitales</taxon>
        <taxon>Cucurbitaceae</taxon>
        <taxon>Benincaseae</taxon>
        <taxon>Cucumis</taxon>
    </lineage>
</organism>
<dbReference type="Gene3D" id="2.40.70.10">
    <property type="entry name" value="Acid Proteases"/>
    <property type="match status" value="1"/>
</dbReference>
<reference evidence="3 4" key="1">
    <citation type="submission" date="2019-08" db="EMBL/GenBank/DDBJ databases">
        <title>Draft genome sequences of two oriental melons (Cucumis melo L. var makuwa).</title>
        <authorList>
            <person name="Kwon S.-Y."/>
        </authorList>
    </citation>
    <scope>NUCLEOTIDE SEQUENCE [LARGE SCALE GENOMIC DNA]</scope>
    <source>
        <strain evidence="4">cv. Chang Bougi</strain>
        <strain evidence="3">cv. SW 3</strain>
        <tissue evidence="2">Leaf</tissue>
    </source>
</reference>
<dbReference type="OrthoDB" id="1934862at2759"/>
<name>A0A5D3CCY1_CUCMM</name>
<gene>
    <name evidence="2" type="ORF">E5676_scaffold39G00130</name>
    <name evidence="1" type="ORF">E6C27_scaffold455G001080</name>
</gene>
<dbReference type="EMBL" id="SSTD01011273">
    <property type="protein sequence ID" value="TYK09847.1"/>
    <property type="molecule type" value="Genomic_DNA"/>
</dbReference>
<evidence type="ECO:0000313" key="3">
    <source>
        <dbReference type="Proteomes" id="UP000321393"/>
    </source>
</evidence>
<dbReference type="AlphaFoldDB" id="A0A5D3CCY1"/>
<dbReference type="Proteomes" id="UP000321947">
    <property type="component" value="Unassembled WGS sequence"/>
</dbReference>